<keyword evidence="2" id="KW-1185">Reference proteome</keyword>
<dbReference type="EMBL" id="FQVL01000011">
    <property type="protein sequence ID" value="SHF23111.1"/>
    <property type="molecule type" value="Genomic_DNA"/>
</dbReference>
<dbReference type="RefSeq" id="WP_073156307.1">
    <property type="nucleotide sequence ID" value="NZ_FQVL01000011.1"/>
</dbReference>
<sequence length="154" mass="18060">MHRKMKVNSTHVFQKGCFIHDPLDSFDIFDHYVHGRYKLSSFVIDEIIILNEKEWLSFISDLQKNQQYLKGKGGYNSTFLIPNEESFWKLEESVHDRFMAEVYRQCIAVVHSNDQLELNPDRACFVVDPQGLAYPKYVNPFGKWILPELMSGNP</sequence>
<organism evidence="1 2">
    <name type="scientific">Seinonella peptonophila</name>
    <dbReference type="NCBI Taxonomy" id="112248"/>
    <lineage>
        <taxon>Bacteria</taxon>
        <taxon>Bacillati</taxon>
        <taxon>Bacillota</taxon>
        <taxon>Bacilli</taxon>
        <taxon>Bacillales</taxon>
        <taxon>Thermoactinomycetaceae</taxon>
        <taxon>Seinonella</taxon>
    </lineage>
</organism>
<protein>
    <submittedName>
        <fullName evidence="1">Uncharacterized protein</fullName>
    </submittedName>
</protein>
<accession>A0A1M4ZYR6</accession>
<gene>
    <name evidence="1" type="ORF">SAMN05444392_11151</name>
</gene>
<dbReference type="AlphaFoldDB" id="A0A1M4ZYR6"/>
<dbReference type="Proteomes" id="UP000184476">
    <property type="component" value="Unassembled WGS sequence"/>
</dbReference>
<name>A0A1M4ZYR6_9BACL</name>
<evidence type="ECO:0000313" key="2">
    <source>
        <dbReference type="Proteomes" id="UP000184476"/>
    </source>
</evidence>
<proteinExistence type="predicted"/>
<dbReference type="STRING" id="112248.SAMN05444392_11151"/>
<evidence type="ECO:0000313" key="1">
    <source>
        <dbReference type="EMBL" id="SHF23111.1"/>
    </source>
</evidence>
<reference evidence="1 2" key="1">
    <citation type="submission" date="2016-11" db="EMBL/GenBank/DDBJ databases">
        <authorList>
            <person name="Jaros S."/>
            <person name="Januszkiewicz K."/>
            <person name="Wedrychowicz H."/>
        </authorList>
    </citation>
    <scope>NUCLEOTIDE SEQUENCE [LARGE SCALE GENOMIC DNA]</scope>
    <source>
        <strain evidence="1 2">DSM 44666</strain>
    </source>
</reference>